<sequence>MRGDTMRDDRQEVIDPDDPRYRRPEDFNRDPYDQQRGRFGGPGQFYYRSVGCTPIGCFPGCLISIILSIILTVLLNLLLW</sequence>
<comment type="caution">
    <text evidence="3">The sequence shown here is derived from an EMBL/GenBank/DDBJ whole genome shotgun (WGS) entry which is preliminary data.</text>
</comment>
<proteinExistence type="predicted"/>
<organism evidence="3 4">
    <name type="scientific">Staphylococcus canis</name>
    <dbReference type="NCBI Taxonomy" id="2724942"/>
    <lineage>
        <taxon>Bacteria</taxon>
        <taxon>Bacillati</taxon>
        <taxon>Bacillota</taxon>
        <taxon>Bacilli</taxon>
        <taxon>Bacillales</taxon>
        <taxon>Staphylococcaceae</taxon>
        <taxon>Staphylococcus</taxon>
    </lineage>
</organism>
<name>A0ABS0T5Z7_9STAP</name>
<feature type="region of interest" description="Disordered" evidence="1">
    <location>
        <begin position="1"/>
        <end position="37"/>
    </location>
</feature>
<protein>
    <submittedName>
        <fullName evidence="3">Uncharacterized protein</fullName>
    </submittedName>
</protein>
<keyword evidence="2" id="KW-0472">Membrane</keyword>
<feature type="compositionally biased region" description="Basic and acidic residues" evidence="1">
    <location>
        <begin position="1"/>
        <end position="36"/>
    </location>
</feature>
<reference evidence="3 4" key="1">
    <citation type="submission" date="2020-04" db="EMBL/GenBank/DDBJ databases">
        <title>Staphylococcus species from domestic dog.</title>
        <authorList>
            <person name="Paterson G.K."/>
        </authorList>
    </citation>
    <scope>NUCLEOTIDE SEQUENCE [LARGE SCALE GENOMIC DNA]</scope>
    <source>
        <strain evidence="3 4">H16/1A</strain>
    </source>
</reference>
<gene>
    <name evidence="3" type="ORF">HHH54_00550</name>
</gene>
<dbReference type="EMBL" id="JABANU010000001">
    <property type="protein sequence ID" value="MBI5974082.1"/>
    <property type="molecule type" value="Genomic_DNA"/>
</dbReference>
<keyword evidence="2" id="KW-1133">Transmembrane helix</keyword>
<evidence type="ECO:0000313" key="4">
    <source>
        <dbReference type="Proteomes" id="UP000751852"/>
    </source>
</evidence>
<feature type="transmembrane region" description="Helical" evidence="2">
    <location>
        <begin position="55"/>
        <end position="79"/>
    </location>
</feature>
<keyword evidence="2" id="KW-0812">Transmembrane</keyword>
<accession>A0ABS0T5Z7</accession>
<dbReference type="Proteomes" id="UP000751852">
    <property type="component" value="Unassembled WGS sequence"/>
</dbReference>
<keyword evidence="4" id="KW-1185">Reference proteome</keyword>
<evidence type="ECO:0000256" key="1">
    <source>
        <dbReference type="SAM" id="MobiDB-lite"/>
    </source>
</evidence>
<evidence type="ECO:0000256" key="2">
    <source>
        <dbReference type="SAM" id="Phobius"/>
    </source>
</evidence>
<evidence type="ECO:0000313" key="3">
    <source>
        <dbReference type="EMBL" id="MBI5974082.1"/>
    </source>
</evidence>